<evidence type="ECO:0000256" key="8">
    <source>
        <dbReference type="RuleBase" id="RU363111"/>
    </source>
</evidence>
<keyword evidence="3 8" id="KW-0812">Transmembrane</keyword>
<keyword evidence="2 8" id="KW-0813">Transport</keyword>
<dbReference type="PANTHER" id="PTHR23137">
    <property type="entry name" value="VESICLE TRANSPORT PROTEIN-RELATED"/>
    <property type="match status" value="1"/>
</dbReference>
<feature type="transmembrane region" description="Helical" evidence="8">
    <location>
        <begin position="118"/>
        <end position="140"/>
    </location>
</feature>
<keyword evidence="6 8" id="KW-0472">Membrane</keyword>
<name>A0ABR3B5H0_PHYBL</name>
<evidence type="ECO:0000256" key="4">
    <source>
        <dbReference type="ARBA" id="ARBA00022927"/>
    </source>
</evidence>
<evidence type="ECO:0000313" key="9">
    <source>
        <dbReference type="EMBL" id="KAL0090311.1"/>
    </source>
</evidence>
<dbReference type="Pfam" id="PF04178">
    <property type="entry name" value="Got1"/>
    <property type="match status" value="1"/>
</dbReference>
<feature type="transmembrane region" description="Helical" evidence="8">
    <location>
        <begin position="176"/>
        <end position="197"/>
    </location>
</feature>
<reference evidence="9 10" key="1">
    <citation type="submission" date="2024-04" db="EMBL/GenBank/DDBJ databases">
        <title>Symmetric and asymmetric DNA N6-adenine methylation regulates different biological responses in Mucorales.</title>
        <authorList>
            <consortium name="Lawrence Berkeley National Laboratory"/>
            <person name="Lax C."/>
            <person name="Mondo S.J."/>
            <person name="Osorio-Concepcion M."/>
            <person name="Muszewska A."/>
            <person name="Corrochano-Luque M."/>
            <person name="Gutierrez G."/>
            <person name="Riley R."/>
            <person name="Lipzen A."/>
            <person name="Guo J."/>
            <person name="Hundley H."/>
            <person name="Amirebrahimi M."/>
            <person name="Ng V."/>
            <person name="Lorenzo-Gutierrez D."/>
            <person name="Binder U."/>
            <person name="Yang J."/>
            <person name="Song Y."/>
            <person name="Canovas D."/>
            <person name="Navarro E."/>
            <person name="Freitag M."/>
            <person name="Gabaldon T."/>
            <person name="Grigoriev I.V."/>
            <person name="Corrochano L.M."/>
            <person name="Nicolas F.E."/>
            <person name="Garre V."/>
        </authorList>
    </citation>
    <scope>NUCLEOTIDE SEQUENCE [LARGE SCALE GENOMIC DNA]</scope>
    <source>
        <strain evidence="9 10">L51</strain>
    </source>
</reference>
<proteinExistence type="inferred from homology"/>
<feature type="transmembrane region" description="Helical" evidence="8">
    <location>
        <begin position="152"/>
        <end position="170"/>
    </location>
</feature>
<dbReference type="InterPro" id="IPR011691">
    <property type="entry name" value="Vesicle_transpt_SFT2"/>
</dbReference>
<dbReference type="InterPro" id="IPR007305">
    <property type="entry name" value="Vesicle_transpt_Got1/SFT2"/>
</dbReference>
<evidence type="ECO:0000256" key="5">
    <source>
        <dbReference type="ARBA" id="ARBA00022989"/>
    </source>
</evidence>
<keyword evidence="8" id="KW-0333">Golgi apparatus</keyword>
<gene>
    <name evidence="9" type="ORF">J3Q64DRAFT_1729319</name>
</gene>
<feature type="transmembrane region" description="Helical" evidence="8">
    <location>
        <begin position="86"/>
        <end position="112"/>
    </location>
</feature>
<keyword evidence="4 8" id="KW-0653">Protein transport</keyword>
<evidence type="ECO:0000256" key="7">
    <source>
        <dbReference type="ARBA" id="ARBA00025800"/>
    </source>
</evidence>
<evidence type="ECO:0000256" key="3">
    <source>
        <dbReference type="ARBA" id="ARBA00022692"/>
    </source>
</evidence>
<dbReference type="Proteomes" id="UP001448207">
    <property type="component" value="Unassembled WGS sequence"/>
</dbReference>
<keyword evidence="5 8" id="KW-1133">Transmembrane helix</keyword>
<keyword evidence="10" id="KW-1185">Reference proteome</keyword>
<protein>
    <recommendedName>
        <fullName evidence="8">Protein transport protein SFT2</fullName>
    </recommendedName>
</protein>
<evidence type="ECO:0000313" key="10">
    <source>
        <dbReference type="Proteomes" id="UP001448207"/>
    </source>
</evidence>
<comment type="caution">
    <text evidence="9">The sequence shown here is derived from an EMBL/GenBank/DDBJ whole genome shotgun (WGS) entry which is preliminary data.</text>
</comment>
<dbReference type="EMBL" id="JBCLYO010000004">
    <property type="protein sequence ID" value="KAL0090311.1"/>
    <property type="molecule type" value="Genomic_DNA"/>
</dbReference>
<evidence type="ECO:0000256" key="2">
    <source>
        <dbReference type="ARBA" id="ARBA00022448"/>
    </source>
</evidence>
<evidence type="ECO:0000256" key="6">
    <source>
        <dbReference type="ARBA" id="ARBA00023136"/>
    </source>
</evidence>
<dbReference type="PANTHER" id="PTHR23137:SF36">
    <property type="entry name" value="VESICLE TRANSPORT PROTEIN SFT2C"/>
    <property type="match status" value="1"/>
</dbReference>
<comment type="similarity">
    <text evidence="7 8">Belongs to the SFT2 family.</text>
</comment>
<accession>A0ABR3B5H0</accession>
<comment type="subcellular location">
    <subcellularLocation>
        <location evidence="8">Golgi apparatus membrane</location>
        <topology evidence="8">Multi-pass membrane protein</topology>
    </subcellularLocation>
    <subcellularLocation>
        <location evidence="1">Membrane</location>
        <topology evidence="1">Multi-pass membrane protein</topology>
    </subcellularLocation>
</comment>
<sequence>MSNTTENTFRNSLRNFNVARSSPISLPAANQANQAANESSPFASIRNKASNMFSNVTSTVQDYVPIGLNSEEEEEPWYQMSRVERVMACALCLALGIACFFLAFFLFLPVLAIFPGKFAATFTLGSILILVSIAMLRGPWSHLCHMISVERLPFTCSYLGTMGLTLYFSIGARKTIPTIIFAVCQLIALVWYFGSYIPGGISTLRYGTSYIGRRATSLLPI</sequence>
<comment type="function">
    <text evidence="8">Nonessential protein required for the fusion of transport vesicles derived from the endocytic pathway with the Golgi complex.</text>
</comment>
<organism evidence="9 10">
    <name type="scientific">Phycomyces blakesleeanus</name>
    <dbReference type="NCBI Taxonomy" id="4837"/>
    <lineage>
        <taxon>Eukaryota</taxon>
        <taxon>Fungi</taxon>
        <taxon>Fungi incertae sedis</taxon>
        <taxon>Mucoromycota</taxon>
        <taxon>Mucoromycotina</taxon>
        <taxon>Mucoromycetes</taxon>
        <taxon>Mucorales</taxon>
        <taxon>Phycomycetaceae</taxon>
        <taxon>Phycomyces</taxon>
    </lineage>
</organism>
<evidence type="ECO:0000256" key="1">
    <source>
        <dbReference type="ARBA" id="ARBA00004141"/>
    </source>
</evidence>